<reference evidence="1 2" key="1">
    <citation type="submission" date="2016-06" db="EMBL/GenBank/DDBJ databases">
        <authorList>
            <consortium name="Pathogen Informatics"/>
        </authorList>
    </citation>
    <scope>NUCLEOTIDE SEQUENCE [LARGE SCALE GENOMIC DNA]</scope>
</reference>
<evidence type="ECO:0000313" key="2">
    <source>
        <dbReference type="Proteomes" id="UP000243200"/>
    </source>
</evidence>
<dbReference type="OrthoDB" id="10571785at2759"/>
<evidence type="ECO:0000313" key="1">
    <source>
        <dbReference type="EMBL" id="SBT73329.1"/>
    </source>
</evidence>
<sequence>MNVNGNFPTYNNTKVYDKLKDLYDYALNYKILDYYLNSQKDPCIQKNQKIRSFDVNEENINQSFENIIDSIDMNAQGNLHSIGYQAASNFQCQNDKIDI</sequence>
<evidence type="ECO:0008006" key="3">
    <source>
        <dbReference type="Google" id="ProtNLM"/>
    </source>
</evidence>
<dbReference type="AlphaFoldDB" id="A0A1C3KHT8"/>
<accession>A0A1C3KHT8</accession>
<dbReference type="Proteomes" id="UP000243200">
    <property type="component" value="Unassembled WGS sequence"/>
</dbReference>
<protein>
    <recommendedName>
        <fullName evidence="3">PIR protein</fullName>
    </recommendedName>
</protein>
<dbReference type="VEuPathDB" id="PlasmoDB:POWCR01_000104100"/>
<proteinExistence type="predicted"/>
<dbReference type="EMBL" id="FLRJ01000330">
    <property type="protein sequence ID" value="SBT73329.1"/>
    <property type="molecule type" value="Genomic_DNA"/>
</dbReference>
<name>A0A1C3KHT8_PLAOA</name>
<gene>
    <name evidence="1" type="primary">PowCR01_000104100</name>
    <name evidence="1" type="ORF">POWCR01_000104100</name>
</gene>
<organism evidence="1 2">
    <name type="scientific">Plasmodium ovale</name>
    <name type="common">malaria parasite P. ovale</name>
    <dbReference type="NCBI Taxonomy" id="36330"/>
    <lineage>
        <taxon>Eukaryota</taxon>
        <taxon>Sar</taxon>
        <taxon>Alveolata</taxon>
        <taxon>Apicomplexa</taxon>
        <taxon>Aconoidasida</taxon>
        <taxon>Haemosporida</taxon>
        <taxon>Plasmodiidae</taxon>
        <taxon>Plasmodium</taxon>
        <taxon>Plasmodium (Plasmodium)</taxon>
    </lineage>
</organism>